<gene>
    <name evidence="2" type="ORF">ERS007739_04215</name>
</gene>
<proteinExistence type="predicted"/>
<feature type="compositionally biased region" description="Acidic residues" evidence="1">
    <location>
        <begin position="9"/>
        <end position="19"/>
    </location>
</feature>
<evidence type="ECO:0000256" key="1">
    <source>
        <dbReference type="SAM" id="MobiDB-lite"/>
    </source>
</evidence>
<comment type="caution">
    <text evidence="2">The sequence shown here is derived from an EMBL/GenBank/DDBJ whole genome shotgun (WGS) entry which is preliminary data.</text>
</comment>
<dbReference type="Proteomes" id="UP000039021">
    <property type="component" value="Unassembled WGS sequence"/>
</dbReference>
<dbReference type="AlphaFoldDB" id="A0A916LET9"/>
<feature type="region of interest" description="Disordered" evidence="1">
    <location>
        <begin position="44"/>
        <end position="68"/>
    </location>
</feature>
<evidence type="ECO:0000313" key="3">
    <source>
        <dbReference type="Proteomes" id="UP000039021"/>
    </source>
</evidence>
<reference evidence="3" key="1">
    <citation type="submission" date="2015-03" db="EMBL/GenBank/DDBJ databases">
        <authorList>
            <consortium name="Pathogen Informatics"/>
        </authorList>
    </citation>
    <scope>NUCLEOTIDE SEQUENCE [LARGE SCALE GENOMIC DNA]</scope>
    <source>
        <strain evidence="3">N09902308</strain>
    </source>
</reference>
<organism evidence="2 3">
    <name type="scientific">Mycobacterium tuberculosis</name>
    <dbReference type="NCBI Taxonomy" id="1773"/>
    <lineage>
        <taxon>Bacteria</taxon>
        <taxon>Bacillati</taxon>
        <taxon>Actinomycetota</taxon>
        <taxon>Actinomycetes</taxon>
        <taxon>Mycobacteriales</taxon>
        <taxon>Mycobacteriaceae</taxon>
        <taxon>Mycobacterium</taxon>
        <taxon>Mycobacterium tuberculosis complex</taxon>
    </lineage>
</organism>
<dbReference type="EMBL" id="CSBK01002486">
    <property type="protein sequence ID" value="COZ87734.1"/>
    <property type="molecule type" value="Genomic_DNA"/>
</dbReference>
<accession>A0A916LET9</accession>
<evidence type="ECO:0000313" key="2">
    <source>
        <dbReference type="EMBL" id="COZ87734.1"/>
    </source>
</evidence>
<protein>
    <submittedName>
        <fullName evidence="2">Uncharacterized protein</fullName>
    </submittedName>
</protein>
<name>A0A916LET9_MYCTX</name>
<sequence length="68" mass="7577">MGEDTHDADQDDDVEDADQIQERAGNAGTDQACVVMQRRGVVLDRSDDSLESGHQHYRQPEDHRGVAQ</sequence>
<feature type="region of interest" description="Disordered" evidence="1">
    <location>
        <begin position="1"/>
        <end position="32"/>
    </location>
</feature>